<dbReference type="Proteomes" id="UP001432062">
    <property type="component" value="Chromosome"/>
</dbReference>
<feature type="signal peptide" evidence="1">
    <location>
        <begin position="1"/>
        <end position="27"/>
    </location>
</feature>
<dbReference type="RefSeq" id="WP_329412310.1">
    <property type="nucleotide sequence ID" value="NZ_CP109441.1"/>
</dbReference>
<reference evidence="2" key="1">
    <citation type="submission" date="2022-10" db="EMBL/GenBank/DDBJ databases">
        <title>The complete genomes of actinobacterial strains from the NBC collection.</title>
        <authorList>
            <person name="Joergensen T.S."/>
            <person name="Alvarez Arevalo M."/>
            <person name="Sterndorff E.B."/>
            <person name="Faurdal D."/>
            <person name="Vuksanovic O."/>
            <person name="Mourched A.-S."/>
            <person name="Charusanti P."/>
            <person name="Shaw S."/>
            <person name="Blin K."/>
            <person name="Weber T."/>
        </authorList>
    </citation>
    <scope>NUCLEOTIDE SEQUENCE</scope>
    <source>
        <strain evidence="2">NBC_01482</strain>
    </source>
</reference>
<evidence type="ECO:0000313" key="3">
    <source>
        <dbReference type="Proteomes" id="UP001432062"/>
    </source>
</evidence>
<name>A0ABZ1Z1N1_9NOCA</name>
<evidence type="ECO:0008006" key="4">
    <source>
        <dbReference type="Google" id="ProtNLM"/>
    </source>
</evidence>
<protein>
    <recommendedName>
        <fullName evidence="4">DUF4878 domain-containing protein</fullName>
    </recommendedName>
</protein>
<evidence type="ECO:0000256" key="1">
    <source>
        <dbReference type="SAM" id="SignalP"/>
    </source>
</evidence>
<keyword evidence="1" id="KW-0732">Signal</keyword>
<accession>A0ABZ1Z1N1</accession>
<sequence length="130" mass="13678">MFIRNSRRWAVIGLASAALVGAAYSSATPAPGHSDPAATAREFVEIVNGAAPNPELLCVAERELSEEAEPEAVEEAPTETEKITATLGVVDVKGDEGTFAVDISSNGDKDTAKYRLVKENGDWKVCGTAE</sequence>
<dbReference type="EMBL" id="CP109441">
    <property type="protein sequence ID" value="WUV48022.1"/>
    <property type="molecule type" value="Genomic_DNA"/>
</dbReference>
<gene>
    <name evidence="2" type="ORF">OG563_07380</name>
</gene>
<proteinExistence type="predicted"/>
<evidence type="ECO:0000313" key="2">
    <source>
        <dbReference type="EMBL" id="WUV48022.1"/>
    </source>
</evidence>
<feature type="chain" id="PRO_5046567326" description="DUF4878 domain-containing protein" evidence="1">
    <location>
        <begin position="28"/>
        <end position="130"/>
    </location>
</feature>
<keyword evidence="3" id="KW-1185">Reference proteome</keyword>
<organism evidence="2 3">
    <name type="scientific">Nocardia vinacea</name>
    <dbReference type="NCBI Taxonomy" id="96468"/>
    <lineage>
        <taxon>Bacteria</taxon>
        <taxon>Bacillati</taxon>
        <taxon>Actinomycetota</taxon>
        <taxon>Actinomycetes</taxon>
        <taxon>Mycobacteriales</taxon>
        <taxon>Nocardiaceae</taxon>
        <taxon>Nocardia</taxon>
    </lineage>
</organism>